<evidence type="ECO:0000313" key="3">
    <source>
        <dbReference type="Proteomes" id="UP000199208"/>
    </source>
</evidence>
<dbReference type="AlphaFoldDB" id="A0A1G5RTD8"/>
<sequence length="277" mass="30805">MGFKIIADSSNDMTPELQSKYPVEIIPFKLTLDGREYVDDAQLDPIQFITDMSAAKDVPRSACPSPNDFLEAFEGDEDCFVVTISSKLSGTYNSAQIAKEMYLESHPDKKIHLVDSKAASIAETLISMKLHELIEKGLDFNEIIEVITGYVNEMKTFFVSESLDNLIKNGRISKLKGVLATALSIKPIMGAEDGEIRMFDKARGSNKAFDRLVEMIMDNAKSVEDKILAISHVNNPTRAAHLKAELQKRCGFKDIIVVQTRGLSSLYCDRQGIIVSF</sequence>
<dbReference type="PROSITE" id="PS51482">
    <property type="entry name" value="DEGV"/>
    <property type="match status" value="1"/>
</dbReference>
<dbReference type="EMBL" id="FMWL01000002">
    <property type="protein sequence ID" value="SCZ77256.1"/>
    <property type="molecule type" value="Genomic_DNA"/>
</dbReference>
<dbReference type="NCBIfam" id="TIGR00762">
    <property type="entry name" value="DegV"/>
    <property type="match status" value="1"/>
</dbReference>
<keyword evidence="3" id="KW-1185">Reference proteome</keyword>
<dbReference type="Pfam" id="PF02645">
    <property type="entry name" value="DegV"/>
    <property type="match status" value="1"/>
</dbReference>
<reference evidence="2 3" key="1">
    <citation type="submission" date="2016-10" db="EMBL/GenBank/DDBJ databases">
        <authorList>
            <person name="de Groot N.N."/>
        </authorList>
    </citation>
    <scope>NUCLEOTIDE SEQUENCE [LARGE SCALE GENOMIC DNA]</scope>
    <source>
        <strain evidence="2 3">DSM 2784</strain>
    </source>
</reference>
<gene>
    <name evidence="2" type="ORF">SAMN03080599_00693</name>
</gene>
<dbReference type="RefSeq" id="WP_092589475.1">
    <property type="nucleotide sequence ID" value="NZ_FMWL01000002.1"/>
</dbReference>
<dbReference type="OrthoDB" id="2138472at2"/>
<protein>
    <submittedName>
        <fullName evidence="2">EDD domain protein, DegV family</fullName>
    </submittedName>
</protein>
<dbReference type="GO" id="GO:0008289">
    <property type="term" value="F:lipid binding"/>
    <property type="evidence" value="ECO:0007669"/>
    <property type="project" value="UniProtKB-KW"/>
</dbReference>
<dbReference type="Proteomes" id="UP000199208">
    <property type="component" value="Unassembled WGS sequence"/>
</dbReference>
<dbReference type="InterPro" id="IPR003797">
    <property type="entry name" value="DegV"/>
</dbReference>
<keyword evidence="1" id="KW-0446">Lipid-binding</keyword>
<evidence type="ECO:0000313" key="2">
    <source>
        <dbReference type="EMBL" id="SCZ77256.1"/>
    </source>
</evidence>
<proteinExistence type="predicted"/>
<organism evidence="2 3">
    <name type="scientific">Acidaminobacter hydrogenoformans DSM 2784</name>
    <dbReference type="NCBI Taxonomy" id="1120920"/>
    <lineage>
        <taxon>Bacteria</taxon>
        <taxon>Bacillati</taxon>
        <taxon>Bacillota</taxon>
        <taxon>Clostridia</taxon>
        <taxon>Peptostreptococcales</taxon>
        <taxon>Acidaminobacteraceae</taxon>
        <taxon>Acidaminobacter</taxon>
    </lineage>
</organism>
<dbReference type="PANTHER" id="PTHR33434:SF2">
    <property type="entry name" value="FATTY ACID-BINDING PROTEIN TM_1468"/>
    <property type="match status" value="1"/>
</dbReference>
<dbReference type="Gene3D" id="2.20.28.50">
    <property type="entry name" value="degv family protein"/>
    <property type="match status" value="1"/>
</dbReference>
<accession>A0A1G5RTD8</accession>
<dbReference type="SUPFAM" id="SSF82549">
    <property type="entry name" value="DAK1/DegV-like"/>
    <property type="match status" value="1"/>
</dbReference>
<dbReference type="Gene3D" id="3.40.50.10440">
    <property type="entry name" value="Dihydroxyacetone kinase, domain 1"/>
    <property type="match status" value="1"/>
</dbReference>
<dbReference type="PANTHER" id="PTHR33434">
    <property type="entry name" value="DEGV DOMAIN-CONTAINING PROTEIN DR_1986-RELATED"/>
    <property type="match status" value="1"/>
</dbReference>
<name>A0A1G5RTD8_9FIRM</name>
<dbReference type="Gene3D" id="3.30.1180.10">
    <property type="match status" value="1"/>
</dbReference>
<dbReference type="InterPro" id="IPR043168">
    <property type="entry name" value="DegV_C"/>
</dbReference>
<dbReference type="STRING" id="1120920.SAMN03080599_00693"/>
<evidence type="ECO:0000256" key="1">
    <source>
        <dbReference type="ARBA" id="ARBA00023121"/>
    </source>
</evidence>
<dbReference type="InterPro" id="IPR050270">
    <property type="entry name" value="DegV_domain_contain"/>
</dbReference>